<dbReference type="EMBL" id="MZMT01000028">
    <property type="protein sequence ID" value="PIO44586.1"/>
    <property type="molecule type" value="Genomic_DNA"/>
</dbReference>
<dbReference type="Proteomes" id="UP000232163">
    <property type="component" value="Unassembled WGS sequence"/>
</dbReference>
<protein>
    <submittedName>
        <fullName evidence="1">Transcriptional regulator</fullName>
    </submittedName>
</protein>
<evidence type="ECO:0000313" key="1">
    <source>
        <dbReference type="EMBL" id="PIO44586.1"/>
    </source>
</evidence>
<dbReference type="OrthoDB" id="7471569at2"/>
<reference evidence="2" key="1">
    <citation type="journal article" date="2017" name="Int J Environ Stud">
        <title>Does the Miocene-Pliocene relict legume Oxytropis triphylla form nitrogen-fixing nodules with a combination of bacterial strains?</title>
        <authorList>
            <person name="Safronova V."/>
            <person name="Belimov A."/>
            <person name="Sazanova A."/>
            <person name="Kuznetsova I."/>
            <person name="Popova J."/>
            <person name="Andronov E."/>
            <person name="Verkhozina A."/>
            <person name="Tikhonovich I."/>
        </authorList>
    </citation>
    <scope>NUCLEOTIDE SEQUENCE [LARGE SCALE GENOMIC DNA]</scope>
    <source>
        <strain evidence="2">Tri-38</strain>
    </source>
</reference>
<gene>
    <name evidence="1" type="ORF">B5P45_12010</name>
</gene>
<organism evidence="1 2">
    <name type="scientific">Phyllobacterium zundukense</name>
    <dbReference type="NCBI Taxonomy" id="1867719"/>
    <lineage>
        <taxon>Bacteria</taxon>
        <taxon>Pseudomonadati</taxon>
        <taxon>Pseudomonadota</taxon>
        <taxon>Alphaproteobacteria</taxon>
        <taxon>Hyphomicrobiales</taxon>
        <taxon>Phyllobacteriaceae</taxon>
        <taxon>Phyllobacterium</taxon>
    </lineage>
</organism>
<keyword evidence="2" id="KW-1185">Reference proteome</keyword>
<dbReference type="Pfam" id="PF25212">
    <property type="entry name" value="HVO_A0114"/>
    <property type="match status" value="1"/>
</dbReference>
<dbReference type="RefSeq" id="WP_100003053.1">
    <property type="nucleotide sequence ID" value="NZ_CP017943.1"/>
</dbReference>
<comment type="caution">
    <text evidence="1">The sequence shown here is derived from an EMBL/GenBank/DDBJ whole genome shotgun (WGS) entry which is preliminary data.</text>
</comment>
<proteinExistence type="predicted"/>
<accession>A0A2N9VYL8</accession>
<dbReference type="KEGG" id="pht:BLM14_25870"/>
<evidence type="ECO:0000313" key="2">
    <source>
        <dbReference type="Proteomes" id="UP000232163"/>
    </source>
</evidence>
<sequence>MTRAVIQIRHEADEMAAITAMADQFFDAWESGNQQDPVAVLTFSSPAQLFTIISPKRWELIEQLQKIGPTSIRGLGRSLNRGIKRVHEDVSVLIDWGIIEKDDEGKVFVPYNEIEADFTLKAAA</sequence>
<dbReference type="AlphaFoldDB" id="A0A2N9VYL8"/>
<name>A0A2N9VYL8_9HYPH</name>